<keyword evidence="5" id="KW-1185">Reference proteome</keyword>
<feature type="domain" description="FecR N-terminal" evidence="2">
    <location>
        <begin position="14"/>
        <end position="56"/>
    </location>
</feature>
<proteinExistence type="predicted"/>
<dbReference type="Gene3D" id="2.60.120.1440">
    <property type="match status" value="1"/>
</dbReference>
<dbReference type="InterPro" id="IPR032623">
    <property type="entry name" value="FecR_N"/>
</dbReference>
<evidence type="ECO:0000313" key="5">
    <source>
        <dbReference type="Proteomes" id="UP000059074"/>
    </source>
</evidence>
<dbReference type="Pfam" id="PF04773">
    <property type="entry name" value="FecR"/>
    <property type="match status" value="1"/>
</dbReference>
<protein>
    <submittedName>
        <fullName evidence="4">Uncharacterized protein</fullName>
    </submittedName>
</protein>
<evidence type="ECO:0000313" key="4">
    <source>
        <dbReference type="EMBL" id="KWT65808.1"/>
    </source>
</evidence>
<dbReference type="Pfam" id="PF16344">
    <property type="entry name" value="FecR_C"/>
    <property type="match status" value="1"/>
</dbReference>
<dbReference type="Proteomes" id="UP000059074">
    <property type="component" value="Unassembled WGS sequence"/>
</dbReference>
<sequence>MTDQGAGSLDPLTEEALAWLVRLHSGKETEQDWHLYHDWKAASAEQSAAAERAEAMWSRLGPALAGKKSRKISGALVFMVALLGTAAYSGVLGRSNQWLADEATGIGERRTVHLADGSAVVLDSVTSFDVEFSNDERRIKLRDGQIYVTVAPNPARPFVVEAQGGDVQALGTAFNVRIDEADVSVAVTEHAVRVGMMNGQSVDVSVGYGVDYSRADGLGQVAAVDTASITAWQRGELVFDNRPLGDVLEDMERYEHGAVIFTDAELKRLPVTGVFSTDDLGAFFDALEHALPVRVTRLPLVTVISRAE</sequence>
<name>A0A109BBM1_HYPSL</name>
<dbReference type="Gene3D" id="3.55.50.30">
    <property type="match status" value="1"/>
</dbReference>
<accession>A0A109BBM1</accession>
<dbReference type="PATRIC" id="fig|121290.4.peg.1969"/>
<comment type="caution">
    <text evidence="4">The sequence shown here is derived from an EMBL/GenBank/DDBJ whole genome shotgun (WGS) entry which is preliminary data.</text>
</comment>
<dbReference type="EMBL" id="LMTR01000075">
    <property type="protein sequence ID" value="KWT65808.1"/>
    <property type="molecule type" value="Genomic_DNA"/>
</dbReference>
<dbReference type="STRING" id="121290.APY04_2655"/>
<dbReference type="Pfam" id="PF16220">
    <property type="entry name" value="DUF4880"/>
    <property type="match status" value="1"/>
</dbReference>
<feature type="domain" description="FecR protein" evidence="1">
    <location>
        <begin position="103"/>
        <end position="192"/>
    </location>
</feature>
<evidence type="ECO:0000259" key="2">
    <source>
        <dbReference type="Pfam" id="PF16220"/>
    </source>
</evidence>
<reference evidence="4 5" key="1">
    <citation type="submission" date="2015-10" db="EMBL/GenBank/DDBJ databases">
        <title>Transcriptomic analysis of a linuron degrading triple-species bacterial consortium.</title>
        <authorList>
            <person name="Albers P."/>
        </authorList>
    </citation>
    <scope>NUCLEOTIDE SEQUENCE [LARGE SCALE GENOMIC DNA]</scope>
    <source>
        <strain evidence="4 5">WDL6</strain>
    </source>
</reference>
<evidence type="ECO:0000259" key="3">
    <source>
        <dbReference type="Pfam" id="PF16344"/>
    </source>
</evidence>
<dbReference type="GO" id="GO:0016989">
    <property type="term" value="F:sigma factor antagonist activity"/>
    <property type="evidence" value="ECO:0007669"/>
    <property type="project" value="TreeGrafter"/>
</dbReference>
<feature type="domain" description="Protein FecR C-terminal" evidence="3">
    <location>
        <begin position="236"/>
        <end position="295"/>
    </location>
</feature>
<dbReference type="PIRSF" id="PIRSF018266">
    <property type="entry name" value="FecR"/>
    <property type="match status" value="1"/>
</dbReference>
<dbReference type="PANTHER" id="PTHR30273">
    <property type="entry name" value="PERIPLASMIC SIGNAL SENSOR AND SIGMA FACTOR ACTIVATOR FECR-RELATED"/>
    <property type="match status" value="1"/>
</dbReference>
<dbReference type="RefSeq" id="WP_068463236.1">
    <property type="nucleotide sequence ID" value="NZ_LMTR01000075.1"/>
</dbReference>
<evidence type="ECO:0000259" key="1">
    <source>
        <dbReference type="Pfam" id="PF04773"/>
    </source>
</evidence>
<dbReference type="InterPro" id="IPR032508">
    <property type="entry name" value="FecR_C"/>
</dbReference>
<dbReference type="PANTHER" id="PTHR30273:SF2">
    <property type="entry name" value="PROTEIN FECR"/>
    <property type="match status" value="1"/>
</dbReference>
<gene>
    <name evidence="4" type="ORF">APY04_2655</name>
</gene>
<dbReference type="InterPro" id="IPR006860">
    <property type="entry name" value="FecR"/>
</dbReference>
<dbReference type="AlphaFoldDB" id="A0A109BBM1"/>
<dbReference type="InterPro" id="IPR012373">
    <property type="entry name" value="Ferrdict_sens_TM"/>
</dbReference>
<organism evidence="4 5">
    <name type="scientific">Hyphomicrobium sulfonivorans</name>
    <dbReference type="NCBI Taxonomy" id="121290"/>
    <lineage>
        <taxon>Bacteria</taxon>
        <taxon>Pseudomonadati</taxon>
        <taxon>Pseudomonadota</taxon>
        <taxon>Alphaproteobacteria</taxon>
        <taxon>Hyphomicrobiales</taxon>
        <taxon>Hyphomicrobiaceae</taxon>
        <taxon>Hyphomicrobium</taxon>
    </lineage>
</organism>